<protein>
    <recommendedName>
        <fullName evidence="4">Phage protein</fullName>
    </recommendedName>
</protein>
<organism evidence="2 3">
    <name type="scientific">Vibrio maritimus</name>
    <dbReference type="NCBI Taxonomy" id="990268"/>
    <lineage>
        <taxon>Bacteria</taxon>
        <taxon>Pseudomonadati</taxon>
        <taxon>Pseudomonadota</taxon>
        <taxon>Gammaproteobacteria</taxon>
        <taxon>Vibrionales</taxon>
        <taxon>Vibrionaceae</taxon>
        <taxon>Vibrio</taxon>
    </lineage>
</organism>
<evidence type="ECO:0000313" key="2">
    <source>
        <dbReference type="EMBL" id="GAL22945.1"/>
    </source>
</evidence>
<keyword evidence="3" id="KW-1185">Reference proteome</keyword>
<dbReference type="Proteomes" id="UP000029228">
    <property type="component" value="Unassembled WGS sequence"/>
</dbReference>
<sequence length="181" mass="20994">MVRRNQQELNIDRQIGKVKAKMMNLAHRSNSACVKVLREYAQKVKERAAWFAPEESGALGNPDNWRVYEKEDGLNGRLTFTVRIKRGAKRHHKGRTSLISQYAAPMHDRTDYTIRGWDKEGNEINSRAKANRTPPRDQKRLSKYPNGSGNYVGRLYLTRALNQYRLITLQKLREAVAKELK</sequence>
<feature type="region of interest" description="Disordered" evidence="1">
    <location>
        <begin position="123"/>
        <end position="146"/>
    </location>
</feature>
<name>A0A090S5F9_9VIBR</name>
<evidence type="ECO:0000256" key="1">
    <source>
        <dbReference type="SAM" id="MobiDB-lite"/>
    </source>
</evidence>
<dbReference type="STRING" id="990268.JCM19235_1246"/>
<dbReference type="OrthoDB" id="9941201at2"/>
<evidence type="ECO:0008006" key="4">
    <source>
        <dbReference type="Google" id="ProtNLM"/>
    </source>
</evidence>
<comment type="caution">
    <text evidence="2">The sequence shown here is derived from an EMBL/GenBank/DDBJ whole genome shotgun (WGS) entry which is preliminary data.</text>
</comment>
<accession>A0A090S5F9</accession>
<gene>
    <name evidence="2" type="ORF">JCM19235_1246</name>
</gene>
<proteinExistence type="predicted"/>
<dbReference type="AlphaFoldDB" id="A0A090S5F9"/>
<reference evidence="2 3" key="1">
    <citation type="submission" date="2014-09" db="EMBL/GenBank/DDBJ databases">
        <title>Vibrio maritimus JCM 19235. (C45) whole genome shotgun sequence.</title>
        <authorList>
            <person name="Sawabe T."/>
            <person name="Meirelles P."/>
            <person name="Nakanishi M."/>
            <person name="Sayaka M."/>
            <person name="Hattori M."/>
            <person name="Ohkuma M."/>
        </authorList>
    </citation>
    <scope>NUCLEOTIDE SEQUENCE [LARGE SCALE GENOMIC DNA]</scope>
    <source>
        <strain evidence="3">JCM19235</strain>
    </source>
</reference>
<dbReference type="EMBL" id="BBMR01000017">
    <property type="protein sequence ID" value="GAL22945.1"/>
    <property type="molecule type" value="Genomic_DNA"/>
</dbReference>
<evidence type="ECO:0000313" key="3">
    <source>
        <dbReference type="Proteomes" id="UP000029228"/>
    </source>
</evidence>